<dbReference type="PANTHER" id="PTHR28573:SF1">
    <property type="entry name" value="SPINDLE AND KINETOCHORE-ASSOCIATED PROTEIN 1"/>
    <property type="match status" value="1"/>
</dbReference>
<evidence type="ECO:0000256" key="5">
    <source>
        <dbReference type="SAM" id="Coils"/>
    </source>
</evidence>
<dbReference type="InterPro" id="IPR009829">
    <property type="entry name" value="SKA1"/>
</dbReference>
<keyword evidence="7" id="KW-1185">Reference proteome</keyword>
<accession>A0A8X6PP18</accession>
<evidence type="ECO:0000256" key="4">
    <source>
        <dbReference type="ARBA" id="ARBA00047202"/>
    </source>
</evidence>
<evidence type="ECO:0000313" key="6">
    <source>
        <dbReference type="EMBL" id="GFT80904.1"/>
    </source>
</evidence>
<proteinExistence type="inferred from homology"/>
<feature type="coiled-coil region" evidence="5">
    <location>
        <begin position="61"/>
        <end position="112"/>
    </location>
</feature>
<reference evidence="6" key="1">
    <citation type="submission" date="2020-08" db="EMBL/GenBank/DDBJ databases">
        <title>Multicomponent nature underlies the extraordinary mechanical properties of spider dragline silk.</title>
        <authorList>
            <person name="Kono N."/>
            <person name="Nakamura H."/>
            <person name="Mori M."/>
            <person name="Yoshida Y."/>
            <person name="Ohtoshi R."/>
            <person name="Malay A.D."/>
            <person name="Moran D.A.P."/>
            <person name="Tomita M."/>
            <person name="Numata K."/>
            <person name="Arakawa K."/>
        </authorList>
    </citation>
    <scope>NUCLEOTIDE SEQUENCE</scope>
</reference>
<keyword evidence="2 5" id="KW-0175">Coiled coil</keyword>
<dbReference type="OrthoDB" id="5962at2759"/>
<dbReference type="Pfam" id="PF07160">
    <property type="entry name" value="SKA1"/>
    <property type="match status" value="1"/>
</dbReference>
<dbReference type="GO" id="GO:0051301">
    <property type="term" value="P:cell division"/>
    <property type="evidence" value="ECO:0007669"/>
    <property type="project" value="InterPro"/>
</dbReference>
<evidence type="ECO:0000256" key="1">
    <source>
        <dbReference type="ARBA" id="ARBA00006836"/>
    </source>
</evidence>
<name>A0A8X6PP18_NEPPI</name>
<dbReference type="Gene3D" id="1.10.10.1890">
    <property type="entry name" value="Ska1 microtubule binding domain-like"/>
    <property type="match status" value="1"/>
</dbReference>
<dbReference type="EMBL" id="BMAW01023045">
    <property type="protein sequence ID" value="GFT80904.1"/>
    <property type="molecule type" value="Genomic_DNA"/>
</dbReference>
<dbReference type="FunFam" id="1.10.10.1890:FF:000002">
    <property type="entry name" value="Spindle and kinetochore-associated protein 1"/>
    <property type="match status" value="1"/>
</dbReference>
<organism evidence="6 7">
    <name type="scientific">Nephila pilipes</name>
    <name type="common">Giant wood spider</name>
    <name type="synonym">Nephila maculata</name>
    <dbReference type="NCBI Taxonomy" id="299642"/>
    <lineage>
        <taxon>Eukaryota</taxon>
        <taxon>Metazoa</taxon>
        <taxon>Ecdysozoa</taxon>
        <taxon>Arthropoda</taxon>
        <taxon>Chelicerata</taxon>
        <taxon>Arachnida</taxon>
        <taxon>Araneae</taxon>
        <taxon>Araneomorphae</taxon>
        <taxon>Entelegynae</taxon>
        <taxon>Araneoidea</taxon>
        <taxon>Nephilidae</taxon>
        <taxon>Nephila</taxon>
    </lineage>
</organism>
<evidence type="ECO:0000256" key="3">
    <source>
        <dbReference type="ARBA" id="ARBA00047182"/>
    </source>
</evidence>
<dbReference type="GO" id="GO:0000940">
    <property type="term" value="C:outer kinetochore"/>
    <property type="evidence" value="ECO:0007669"/>
    <property type="project" value="TreeGrafter"/>
</dbReference>
<dbReference type="GO" id="GO:0007059">
    <property type="term" value="P:chromosome segregation"/>
    <property type="evidence" value="ECO:0007669"/>
    <property type="project" value="InterPro"/>
</dbReference>
<dbReference type="AlphaFoldDB" id="A0A8X6PP18"/>
<dbReference type="GO" id="GO:0008017">
    <property type="term" value="F:microtubule binding"/>
    <property type="evidence" value="ECO:0007669"/>
    <property type="project" value="InterPro"/>
</dbReference>
<sequence>VHAGIRAVLISQQISHAAKMNRYTKKCCSVEELDKEFSKKISVVRGCLELRNIDTEDAESFKSLQMDIRDLRGQFKELKDLIKLGWEDIAKLENLLKKLERLNRRMDHMEENFPVVLKPTAVEKVTKGTAKPVDTKDPVLSKCNKAFNKMQLITIQEFESVPKYMKGRLKYEQINKFVGEFNNALEAKYKLLSIPRKELKPAQLKEWQQLKSQESVETKGLFFCTEDDLKVYGNIKLDKASLNMMTILRHCGKVKEIRGPGPIIRYTVL</sequence>
<gene>
    <name evidence="6" type="primary">ska1</name>
    <name evidence="6" type="ORF">NPIL_683771</name>
</gene>
<dbReference type="GO" id="GO:0005876">
    <property type="term" value="C:spindle microtubule"/>
    <property type="evidence" value="ECO:0007669"/>
    <property type="project" value="TreeGrafter"/>
</dbReference>
<dbReference type="GO" id="GO:0031110">
    <property type="term" value="P:regulation of microtubule polymerization or depolymerization"/>
    <property type="evidence" value="ECO:0007669"/>
    <property type="project" value="TreeGrafter"/>
</dbReference>
<comment type="caution">
    <text evidence="6">The sequence shown here is derived from an EMBL/GenBank/DDBJ whole genome shotgun (WGS) entry which is preliminary data.</text>
</comment>
<dbReference type="GO" id="GO:0000278">
    <property type="term" value="P:mitotic cell cycle"/>
    <property type="evidence" value="ECO:0007669"/>
    <property type="project" value="TreeGrafter"/>
</dbReference>
<comment type="similarity">
    <text evidence="1">Belongs to the SKA1 family.</text>
</comment>
<dbReference type="GO" id="GO:0072686">
    <property type="term" value="C:mitotic spindle"/>
    <property type="evidence" value="ECO:0007669"/>
    <property type="project" value="TreeGrafter"/>
</dbReference>
<dbReference type="Proteomes" id="UP000887013">
    <property type="component" value="Unassembled WGS sequence"/>
</dbReference>
<dbReference type="InterPro" id="IPR042031">
    <property type="entry name" value="SKA1_MBD_sf"/>
</dbReference>
<evidence type="ECO:0000313" key="7">
    <source>
        <dbReference type="Proteomes" id="UP000887013"/>
    </source>
</evidence>
<protein>
    <recommendedName>
        <fullName evidence="3">SKA complex subunit 1</fullName>
    </recommendedName>
    <alternativeName>
        <fullName evidence="4">Spindle and kinetochore-associated protein 1</fullName>
    </alternativeName>
</protein>
<feature type="non-terminal residue" evidence="6">
    <location>
        <position position="1"/>
    </location>
</feature>
<dbReference type="Gene3D" id="6.10.250.1370">
    <property type="match status" value="1"/>
</dbReference>
<evidence type="ECO:0000256" key="2">
    <source>
        <dbReference type="ARBA" id="ARBA00023054"/>
    </source>
</evidence>
<dbReference type="PANTHER" id="PTHR28573">
    <property type="entry name" value="SPINDLE AND KINETOCHORE-ASSOCIATED PROTEIN 1"/>
    <property type="match status" value="1"/>
</dbReference>